<dbReference type="OrthoDB" id="4542604at2"/>
<dbReference type="GO" id="GO:0003700">
    <property type="term" value="F:DNA-binding transcription factor activity"/>
    <property type="evidence" value="ECO:0007669"/>
    <property type="project" value="TreeGrafter"/>
</dbReference>
<evidence type="ECO:0000256" key="1">
    <source>
        <dbReference type="ARBA" id="ARBA00023125"/>
    </source>
</evidence>
<dbReference type="EMBL" id="BAEH01000035">
    <property type="protein sequence ID" value="GAB17496.1"/>
    <property type="molecule type" value="Genomic_DNA"/>
</dbReference>
<dbReference type="InterPro" id="IPR050109">
    <property type="entry name" value="HTH-type_TetR-like_transc_reg"/>
</dbReference>
<keyword evidence="6" id="KW-1185">Reference proteome</keyword>
<dbReference type="AlphaFoldDB" id="H0QXE5"/>
<dbReference type="SUPFAM" id="SSF48498">
    <property type="entry name" value="Tetracyclin repressor-like, C-terminal domain"/>
    <property type="match status" value="1"/>
</dbReference>
<dbReference type="Gene3D" id="1.10.357.10">
    <property type="entry name" value="Tetracycline Repressor, domain 2"/>
    <property type="match status" value="1"/>
</dbReference>
<dbReference type="PROSITE" id="PS50977">
    <property type="entry name" value="HTH_TETR_2"/>
    <property type="match status" value="1"/>
</dbReference>
<dbReference type="GO" id="GO:0000976">
    <property type="term" value="F:transcription cis-regulatory region binding"/>
    <property type="evidence" value="ECO:0007669"/>
    <property type="project" value="TreeGrafter"/>
</dbReference>
<evidence type="ECO:0000313" key="6">
    <source>
        <dbReference type="Proteomes" id="UP000035034"/>
    </source>
</evidence>
<accession>H0QXE5</accession>
<feature type="DNA-binding region" description="H-T-H motif" evidence="2">
    <location>
        <begin position="80"/>
        <end position="99"/>
    </location>
</feature>
<evidence type="ECO:0000313" key="5">
    <source>
        <dbReference type="EMBL" id="GAB17496.1"/>
    </source>
</evidence>
<evidence type="ECO:0000256" key="2">
    <source>
        <dbReference type="PROSITE-ProRule" id="PRU00335"/>
    </source>
</evidence>
<dbReference type="STRING" id="1077974.GOEFS_035_00280"/>
<organism evidence="5 6">
    <name type="scientific">Gordonia effusa NBRC 100432</name>
    <dbReference type="NCBI Taxonomy" id="1077974"/>
    <lineage>
        <taxon>Bacteria</taxon>
        <taxon>Bacillati</taxon>
        <taxon>Actinomycetota</taxon>
        <taxon>Actinomycetes</taxon>
        <taxon>Mycobacteriales</taxon>
        <taxon>Gordoniaceae</taxon>
        <taxon>Gordonia</taxon>
    </lineage>
</organism>
<feature type="domain" description="HTH tetR-type" evidence="4">
    <location>
        <begin position="58"/>
        <end position="117"/>
    </location>
</feature>
<name>H0QXE5_9ACTN</name>
<dbReference type="InterPro" id="IPR009057">
    <property type="entry name" value="Homeodomain-like_sf"/>
</dbReference>
<dbReference type="PANTHER" id="PTHR30055:SF160">
    <property type="entry name" value="TRANSCRIPTIONAL REGULATORY PROTEIN (PROBABLY ASNC-FAMILY)-RELATED"/>
    <property type="match status" value="1"/>
</dbReference>
<sequence length="261" mass="28300">MPPNRSTPAGAARAAVAAAANVTRGIEQALISATEASKPRTSGPESDGRKQRWERHKTQRREQLVEGTIDAISKLGSHAGMDEIAGHIGVSKTVLYRYFTDKGDLARSVSTSYFQNKLLPRLLEAIVDDRVEFDQTRGIISAFVTTVADAPQVYRFVSSRATSAFDEPEAVVVKLITAVLMARLTARESDVRGAAIWSHAVVGATRNVVNWWIAGDTDSSAEDVIDYLTMLLWSAAVGVTQFDGSRERFFANPPPLPPVGS</sequence>
<feature type="region of interest" description="Disordered" evidence="3">
    <location>
        <begin position="31"/>
        <end position="62"/>
    </location>
</feature>
<dbReference type="Pfam" id="PF00440">
    <property type="entry name" value="TetR_N"/>
    <property type="match status" value="1"/>
</dbReference>
<dbReference type="SUPFAM" id="SSF46689">
    <property type="entry name" value="Homeodomain-like"/>
    <property type="match status" value="1"/>
</dbReference>
<evidence type="ECO:0000256" key="3">
    <source>
        <dbReference type="SAM" id="MobiDB-lite"/>
    </source>
</evidence>
<dbReference type="eggNOG" id="COG1309">
    <property type="taxonomic scope" value="Bacteria"/>
</dbReference>
<reference evidence="5 6" key="1">
    <citation type="submission" date="2011-12" db="EMBL/GenBank/DDBJ databases">
        <title>Whole genome shotgun sequence of Gordonia effusa NBRC 100432.</title>
        <authorList>
            <person name="Yoshida I."/>
            <person name="Takarada H."/>
            <person name="Hosoyama A."/>
            <person name="Tsuchikane K."/>
            <person name="Katsumata H."/>
            <person name="Yamazaki S."/>
            <person name="Fujita N."/>
        </authorList>
    </citation>
    <scope>NUCLEOTIDE SEQUENCE [LARGE SCALE GENOMIC DNA]</scope>
    <source>
        <strain evidence="5 6">NBRC 100432</strain>
    </source>
</reference>
<dbReference type="InterPro" id="IPR045823">
    <property type="entry name" value="TetR_C_32"/>
</dbReference>
<dbReference type="Pfam" id="PF19344">
    <property type="entry name" value="TetR_C_32"/>
    <property type="match status" value="1"/>
</dbReference>
<dbReference type="Proteomes" id="UP000035034">
    <property type="component" value="Unassembled WGS sequence"/>
</dbReference>
<dbReference type="RefSeq" id="WP_007316834.1">
    <property type="nucleotide sequence ID" value="NZ_BAEH01000035.1"/>
</dbReference>
<dbReference type="PANTHER" id="PTHR30055">
    <property type="entry name" value="HTH-TYPE TRANSCRIPTIONAL REGULATOR RUTR"/>
    <property type="match status" value="1"/>
</dbReference>
<dbReference type="InterPro" id="IPR001647">
    <property type="entry name" value="HTH_TetR"/>
</dbReference>
<evidence type="ECO:0000259" key="4">
    <source>
        <dbReference type="PROSITE" id="PS50977"/>
    </source>
</evidence>
<protein>
    <submittedName>
        <fullName evidence="5">Putative TetR family transcriptional regulator</fullName>
    </submittedName>
</protein>
<proteinExistence type="predicted"/>
<gene>
    <name evidence="5" type="ORF">GOEFS_035_00280</name>
</gene>
<dbReference type="InterPro" id="IPR036271">
    <property type="entry name" value="Tet_transcr_reg_TetR-rel_C_sf"/>
</dbReference>
<keyword evidence="1 2" id="KW-0238">DNA-binding</keyword>
<comment type="caution">
    <text evidence="5">The sequence shown here is derived from an EMBL/GenBank/DDBJ whole genome shotgun (WGS) entry which is preliminary data.</text>
</comment>